<organism evidence="2 3">
    <name type="scientific">Paramuricea clavata</name>
    <name type="common">Red gorgonian</name>
    <name type="synonym">Violescent sea-whip</name>
    <dbReference type="NCBI Taxonomy" id="317549"/>
    <lineage>
        <taxon>Eukaryota</taxon>
        <taxon>Metazoa</taxon>
        <taxon>Cnidaria</taxon>
        <taxon>Anthozoa</taxon>
        <taxon>Octocorallia</taxon>
        <taxon>Malacalcyonacea</taxon>
        <taxon>Plexauridae</taxon>
        <taxon>Paramuricea</taxon>
    </lineage>
</organism>
<gene>
    <name evidence="2" type="ORF">PACLA_8A032519</name>
</gene>
<evidence type="ECO:0000313" key="3">
    <source>
        <dbReference type="Proteomes" id="UP001152795"/>
    </source>
</evidence>
<comment type="caution">
    <text evidence="2">The sequence shown here is derived from an EMBL/GenBank/DDBJ whole genome shotgun (WGS) entry which is preliminary data.</text>
</comment>
<reference evidence="2" key="1">
    <citation type="submission" date="2020-04" db="EMBL/GenBank/DDBJ databases">
        <authorList>
            <person name="Alioto T."/>
            <person name="Alioto T."/>
            <person name="Gomez Garrido J."/>
        </authorList>
    </citation>
    <scope>NUCLEOTIDE SEQUENCE</scope>
    <source>
        <strain evidence="2">A484AB</strain>
    </source>
</reference>
<dbReference type="OrthoDB" id="2434233at2759"/>
<sequence>MLRLSLKDKLSKVFQPAAEDSIDVLWNKCVEIEKDIQTIERSKEVKNLPFPVDAGNGHYKPFDEVYGTKTKDNRPSATSRTSSQRKKMNFSPSVQHDEKHKYDAAV</sequence>
<proteinExistence type="predicted"/>
<dbReference type="Proteomes" id="UP001152795">
    <property type="component" value="Unassembled WGS sequence"/>
</dbReference>
<accession>A0A6S7JNW0</accession>
<keyword evidence="3" id="KW-1185">Reference proteome</keyword>
<evidence type="ECO:0000313" key="2">
    <source>
        <dbReference type="EMBL" id="CAB4032728.1"/>
    </source>
</evidence>
<protein>
    <submittedName>
        <fullName evidence="2">Uncharacterized protein</fullName>
    </submittedName>
</protein>
<feature type="region of interest" description="Disordered" evidence="1">
    <location>
        <begin position="54"/>
        <end position="106"/>
    </location>
</feature>
<dbReference type="AlphaFoldDB" id="A0A6S7JNW0"/>
<feature type="compositionally biased region" description="Basic and acidic residues" evidence="1">
    <location>
        <begin position="95"/>
        <end position="106"/>
    </location>
</feature>
<dbReference type="EMBL" id="CACRXK020018640">
    <property type="protein sequence ID" value="CAB4032728.1"/>
    <property type="molecule type" value="Genomic_DNA"/>
</dbReference>
<name>A0A6S7JNW0_PARCT</name>
<evidence type="ECO:0000256" key="1">
    <source>
        <dbReference type="SAM" id="MobiDB-lite"/>
    </source>
</evidence>